<keyword evidence="1" id="KW-0175">Coiled coil</keyword>
<dbReference type="AlphaFoldDB" id="R6TSE2"/>
<protein>
    <submittedName>
        <fullName evidence="3">Uncharacterized protein</fullName>
    </submittedName>
</protein>
<evidence type="ECO:0000256" key="2">
    <source>
        <dbReference type="SAM" id="Phobius"/>
    </source>
</evidence>
<gene>
    <name evidence="3" type="ORF">BN626_01951</name>
</gene>
<comment type="caution">
    <text evidence="3">The sequence shown here is derived from an EMBL/GenBank/DDBJ whole genome shotgun (WGS) entry which is preliminary data.</text>
</comment>
<name>R6TSE2_9FIRM</name>
<evidence type="ECO:0000313" key="4">
    <source>
        <dbReference type="Proteomes" id="UP000018162"/>
    </source>
</evidence>
<evidence type="ECO:0000256" key="1">
    <source>
        <dbReference type="SAM" id="Coils"/>
    </source>
</evidence>
<dbReference type="EMBL" id="CBFV010000094">
    <property type="protein sequence ID" value="CDC75065.1"/>
    <property type="molecule type" value="Genomic_DNA"/>
</dbReference>
<keyword evidence="2" id="KW-1133">Transmembrane helix</keyword>
<reference evidence="3" key="1">
    <citation type="submission" date="2012-11" db="EMBL/GenBank/DDBJ databases">
        <title>Dependencies among metagenomic species, viruses, plasmids and units of genetic variation.</title>
        <authorList>
            <person name="Nielsen H.B."/>
            <person name="Almeida M."/>
            <person name="Juncker A.S."/>
            <person name="Rasmussen S."/>
            <person name="Li J."/>
            <person name="Sunagawa S."/>
            <person name="Plichta D."/>
            <person name="Gautier L."/>
            <person name="Le Chatelier E."/>
            <person name="Peletier E."/>
            <person name="Bonde I."/>
            <person name="Nielsen T."/>
            <person name="Manichanh C."/>
            <person name="Arumugam M."/>
            <person name="Batto J."/>
            <person name="Santos M.B.Q.D."/>
            <person name="Blom N."/>
            <person name="Borruel N."/>
            <person name="Burgdorf K.S."/>
            <person name="Boumezbeur F."/>
            <person name="Casellas F."/>
            <person name="Dore J."/>
            <person name="Guarner F."/>
            <person name="Hansen T."/>
            <person name="Hildebrand F."/>
            <person name="Kaas R.S."/>
            <person name="Kennedy S."/>
            <person name="Kristiansen K."/>
            <person name="Kultima J.R."/>
            <person name="Leonard P."/>
            <person name="Levenez F."/>
            <person name="Lund O."/>
            <person name="Moumen B."/>
            <person name="Le Paslier D."/>
            <person name="Pons N."/>
            <person name="Pedersen O."/>
            <person name="Prifti E."/>
            <person name="Qin J."/>
            <person name="Raes J."/>
            <person name="Tap J."/>
            <person name="Tims S."/>
            <person name="Ussery D.W."/>
            <person name="Yamada T."/>
            <person name="MetaHit consortium"/>
            <person name="Renault P."/>
            <person name="Sicheritz-Ponten T."/>
            <person name="Bork P."/>
            <person name="Wang J."/>
            <person name="Brunak S."/>
            <person name="Ehrlich S.D."/>
        </authorList>
    </citation>
    <scope>NUCLEOTIDE SEQUENCE [LARGE SCALE GENOMIC DNA]</scope>
</reference>
<organism evidence="3 4">
    <name type="scientific">Agathobacter rectalis CAG:36</name>
    <dbReference type="NCBI Taxonomy" id="1263079"/>
    <lineage>
        <taxon>Bacteria</taxon>
        <taxon>Bacillati</taxon>
        <taxon>Bacillota</taxon>
        <taxon>Clostridia</taxon>
        <taxon>Lachnospirales</taxon>
        <taxon>Lachnospiraceae</taxon>
        <taxon>Agathobacter</taxon>
    </lineage>
</organism>
<keyword evidence="2" id="KW-0812">Transmembrane</keyword>
<feature type="transmembrane region" description="Helical" evidence="2">
    <location>
        <begin position="53"/>
        <end position="75"/>
    </location>
</feature>
<keyword evidence="2" id="KW-0472">Membrane</keyword>
<dbReference type="Proteomes" id="UP000018162">
    <property type="component" value="Unassembled WGS sequence"/>
</dbReference>
<accession>R6TSE2</accession>
<feature type="coiled-coil region" evidence="1">
    <location>
        <begin position="21"/>
        <end position="48"/>
    </location>
</feature>
<proteinExistence type="predicted"/>
<feature type="transmembrane region" description="Helical" evidence="2">
    <location>
        <begin position="81"/>
        <end position="101"/>
    </location>
</feature>
<evidence type="ECO:0000313" key="3">
    <source>
        <dbReference type="EMBL" id="CDC75065.1"/>
    </source>
</evidence>
<sequence length="128" mass="14203">MCEEYTGPDAVVDPAAPDPQLRQLTEENKKLREQIQQMRAAAAAKKKVEFSKLIFLGVSIATIAITVFSCRMIWITMDTSVLAYLIPAVFAEMASATGFYYTKAKAENKIKLMALNGVKPEPSSFETY</sequence>